<proteinExistence type="predicted"/>
<keyword evidence="1" id="KW-0175">Coiled coil</keyword>
<feature type="compositionally biased region" description="Polar residues" evidence="2">
    <location>
        <begin position="220"/>
        <end position="236"/>
    </location>
</feature>
<reference evidence="3" key="1">
    <citation type="journal article" date="2020" name="Stud. Mycol.">
        <title>101 Dothideomycetes genomes: a test case for predicting lifestyles and emergence of pathogens.</title>
        <authorList>
            <person name="Haridas S."/>
            <person name="Albert R."/>
            <person name="Binder M."/>
            <person name="Bloem J."/>
            <person name="Labutti K."/>
            <person name="Salamov A."/>
            <person name="Andreopoulos B."/>
            <person name="Baker S."/>
            <person name="Barry K."/>
            <person name="Bills G."/>
            <person name="Bluhm B."/>
            <person name="Cannon C."/>
            <person name="Castanera R."/>
            <person name="Culley D."/>
            <person name="Daum C."/>
            <person name="Ezra D."/>
            <person name="Gonzalez J."/>
            <person name="Henrissat B."/>
            <person name="Kuo A."/>
            <person name="Liang C."/>
            <person name="Lipzen A."/>
            <person name="Lutzoni F."/>
            <person name="Magnuson J."/>
            <person name="Mondo S."/>
            <person name="Nolan M."/>
            <person name="Ohm R."/>
            <person name="Pangilinan J."/>
            <person name="Park H.-J."/>
            <person name="Ramirez L."/>
            <person name="Alfaro M."/>
            <person name="Sun H."/>
            <person name="Tritt A."/>
            <person name="Yoshinaga Y."/>
            <person name="Zwiers L.-H."/>
            <person name="Turgeon B."/>
            <person name="Goodwin S."/>
            <person name="Spatafora J."/>
            <person name="Crous P."/>
            <person name="Grigoriev I."/>
        </authorList>
    </citation>
    <scope>NUCLEOTIDE SEQUENCE</scope>
    <source>
        <strain evidence="3">CBS 675.92</strain>
    </source>
</reference>
<gene>
    <name evidence="3" type="ORF">CC80DRAFT_548656</name>
</gene>
<name>A0A6A5TVA2_9PLEO</name>
<protein>
    <submittedName>
        <fullName evidence="3">Uncharacterized protein</fullName>
    </submittedName>
</protein>
<feature type="compositionally biased region" description="Low complexity" evidence="2">
    <location>
        <begin position="347"/>
        <end position="364"/>
    </location>
</feature>
<accession>A0A6A5TVA2</accession>
<feature type="compositionally biased region" description="Low complexity" evidence="2">
    <location>
        <begin position="115"/>
        <end position="137"/>
    </location>
</feature>
<evidence type="ECO:0000256" key="1">
    <source>
        <dbReference type="SAM" id="Coils"/>
    </source>
</evidence>
<feature type="compositionally biased region" description="Low complexity" evidence="2">
    <location>
        <begin position="243"/>
        <end position="262"/>
    </location>
</feature>
<dbReference type="AlphaFoldDB" id="A0A6A5TVA2"/>
<dbReference type="EMBL" id="ML976992">
    <property type="protein sequence ID" value="KAF1956358.1"/>
    <property type="molecule type" value="Genomic_DNA"/>
</dbReference>
<evidence type="ECO:0000313" key="4">
    <source>
        <dbReference type="Proteomes" id="UP000800035"/>
    </source>
</evidence>
<dbReference type="Proteomes" id="UP000800035">
    <property type="component" value="Unassembled WGS sequence"/>
</dbReference>
<evidence type="ECO:0000256" key="2">
    <source>
        <dbReference type="SAM" id="MobiDB-lite"/>
    </source>
</evidence>
<feature type="compositionally biased region" description="Basic and acidic residues" evidence="2">
    <location>
        <begin position="145"/>
        <end position="164"/>
    </location>
</feature>
<feature type="compositionally biased region" description="Low complexity" evidence="2">
    <location>
        <begin position="208"/>
        <end position="219"/>
    </location>
</feature>
<keyword evidence="4" id="KW-1185">Reference proteome</keyword>
<organism evidence="3 4">
    <name type="scientific">Byssothecium circinans</name>
    <dbReference type="NCBI Taxonomy" id="147558"/>
    <lineage>
        <taxon>Eukaryota</taxon>
        <taxon>Fungi</taxon>
        <taxon>Dikarya</taxon>
        <taxon>Ascomycota</taxon>
        <taxon>Pezizomycotina</taxon>
        <taxon>Dothideomycetes</taxon>
        <taxon>Pleosporomycetidae</taxon>
        <taxon>Pleosporales</taxon>
        <taxon>Massarineae</taxon>
        <taxon>Massarinaceae</taxon>
        <taxon>Byssothecium</taxon>
    </lineage>
</organism>
<feature type="compositionally biased region" description="Low complexity" evidence="2">
    <location>
        <begin position="285"/>
        <end position="298"/>
    </location>
</feature>
<feature type="region of interest" description="Disordered" evidence="2">
    <location>
        <begin position="55"/>
        <end position="373"/>
    </location>
</feature>
<sequence>MKRTKEEEHLRLEQNRIEEQALKAAGQAEEQNAALERRRLEAKQKYQSYTEIGKKALLEENPQCRPKRRGQGLQPVVPHQPRRDHEDDDDENGPTGSGPANAGQGFNPKFGTARQSSSQQPNQPSGGGQYSSHGSQQRANSPYQGKDDKAQKDDKKAKELKEKSGLQGTLLGGSKEKTEAKKGGQRMVLTNRTKPRTAPITAAAPKGNSNSSSRTSFSNPATLNAHTSTGASSANSEPVKPVARTSPTPTSSTAGGTGRTTSNISSAATAERNTRSNSEVVTTPRNTAGSTARSTTTGEPPATGRTNTPVSISSTPEPVKPARSRTASTPSTHGPDPGIRRSGTGGSQSSTGNTAANTSRNNRTPLASTNANP</sequence>
<feature type="coiled-coil region" evidence="1">
    <location>
        <begin position="18"/>
        <end position="52"/>
    </location>
</feature>
<evidence type="ECO:0000313" key="3">
    <source>
        <dbReference type="EMBL" id="KAF1956358.1"/>
    </source>
</evidence>
<feature type="compositionally biased region" description="Polar residues" evidence="2">
    <location>
        <begin position="304"/>
        <end position="316"/>
    </location>
</feature>
<feature type="compositionally biased region" description="Polar residues" evidence="2">
    <location>
        <begin position="275"/>
        <end position="284"/>
    </location>
</feature>